<evidence type="ECO:0000313" key="3">
    <source>
        <dbReference type="EMBL" id="SEQ12869.1"/>
    </source>
</evidence>
<proteinExistence type="predicted"/>
<reference evidence="3 4" key="1">
    <citation type="submission" date="2016-10" db="EMBL/GenBank/DDBJ databases">
        <authorList>
            <person name="de Groot N.N."/>
        </authorList>
    </citation>
    <scope>NUCLEOTIDE SEQUENCE [LARGE SCALE GENOMIC DNA]</scope>
    <source>
        <strain evidence="3 4">DSM 21633</strain>
    </source>
</reference>
<evidence type="ECO:0000256" key="2">
    <source>
        <dbReference type="SAM" id="SignalP"/>
    </source>
</evidence>
<dbReference type="Proteomes" id="UP000199427">
    <property type="component" value="Unassembled WGS sequence"/>
</dbReference>
<keyword evidence="4" id="KW-1185">Reference proteome</keyword>
<feature type="region of interest" description="Disordered" evidence="1">
    <location>
        <begin position="22"/>
        <end position="59"/>
    </location>
</feature>
<feature type="chain" id="PRO_5038871955" evidence="2">
    <location>
        <begin position="21"/>
        <end position="286"/>
    </location>
</feature>
<feature type="compositionally biased region" description="Acidic residues" evidence="1">
    <location>
        <begin position="50"/>
        <end position="59"/>
    </location>
</feature>
<dbReference type="AlphaFoldDB" id="A0A1H9DHH5"/>
<dbReference type="STRING" id="571933.SAMN05216362_10718"/>
<evidence type="ECO:0000256" key="1">
    <source>
        <dbReference type="SAM" id="MobiDB-lite"/>
    </source>
</evidence>
<dbReference type="PROSITE" id="PS51257">
    <property type="entry name" value="PROKAR_LIPOPROTEIN"/>
    <property type="match status" value="1"/>
</dbReference>
<protein>
    <submittedName>
        <fullName evidence="3">Uncharacterized protein</fullName>
    </submittedName>
</protein>
<organism evidence="3 4">
    <name type="scientific">Piscibacillus halophilus</name>
    <dbReference type="NCBI Taxonomy" id="571933"/>
    <lineage>
        <taxon>Bacteria</taxon>
        <taxon>Bacillati</taxon>
        <taxon>Bacillota</taxon>
        <taxon>Bacilli</taxon>
        <taxon>Bacillales</taxon>
        <taxon>Bacillaceae</taxon>
        <taxon>Piscibacillus</taxon>
    </lineage>
</organism>
<dbReference type="EMBL" id="FOES01000007">
    <property type="protein sequence ID" value="SEQ12869.1"/>
    <property type="molecule type" value="Genomic_DNA"/>
</dbReference>
<feature type="signal peptide" evidence="2">
    <location>
        <begin position="1"/>
        <end position="20"/>
    </location>
</feature>
<dbReference type="OrthoDB" id="2969416at2"/>
<evidence type="ECO:0000313" key="4">
    <source>
        <dbReference type="Proteomes" id="UP000199427"/>
    </source>
</evidence>
<keyword evidence="2" id="KW-0732">Signal</keyword>
<feature type="compositionally biased region" description="Acidic residues" evidence="1">
    <location>
        <begin position="34"/>
        <end position="44"/>
    </location>
</feature>
<dbReference type="RefSeq" id="WP_091772993.1">
    <property type="nucleotide sequence ID" value="NZ_CAESCL010000001.1"/>
</dbReference>
<sequence>MRYIWVLLVALLIVGCQDNAEVDDPQVEEPTTSVDEDKEEEEAEPAPVEEQQETEPEQVNEEVKTATEFESEPVNNQVINVTEARVIAEENLAKSIELMQDIQIEHSDWFGVEEESDAYVEGVKETKSALSNTISEAAVDEWAATYFEEFFMYNHLYKVLHPSQLNTHFELKEFTEDKFTLSFIQLGDEAFMGTQHYDLTYVKEGDQWKFNGYDSGQVNRDLNLSEEDLMHAFLNYETLERLKGELVDEQQHDGDKYLIMEYGDMLKAINSRTGVIDPFFLDDTES</sequence>
<gene>
    <name evidence="3" type="ORF">SAMN05216362_10718</name>
</gene>
<accession>A0A1H9DHH5</accession>
<name>A0A1H9DHH5_9BACI</name>